<reference evidence="1 2" key="1">
    <citation type="submission" date="2018-11" db="EMBL/GenBank/DDBJ databases">
        <title>Photobacterium sp. BEI247 sp. nov., a marine bacterium isolated from Yongle Blue Hole in the South China Sea.</title>
        <authorList>
            <person name="Wang X."/>
        </authorList>
    </citation>
    <scope>NUCLEOTIDE SEQUENCE [LARGE SCALE GENOMIC DNA]</scope>
    <source>
        <strain evidence="2">BEI247</strain>
    </source>
</reference>
<evidence type="ECO:0000313" key="1">
    <source>
        <dbReference type="EMBL" id="RWX54851.1"/>
    </source>
</evidence>
<protein>
    <submittedName>
        <fullName evidence="1">HEAT repeat domain-containing protein</fullName>
    </submittedName>
</protein>
<dbReference type="InterPro" id="IPR016024">
    <property type="entry name" value="ARM-type_fold"/>
</dbReference>
<keyword evidence="2" id="KW-1185">Reference proteome</keyword>
<dbReference type="AlphaFoldDB" id="A0A3S4TKV3"/>
<gene>
    <name evidence="1" type="ORF">EDI28_13980</name>
</gene>
<dbReference type="Gene3D" id="1.25.10.10">
    <property type="entry name" value="Leucine-rich Repeat Variant"/>
    <property type="match status" value="1"/>
</dbReference>
<dbReference type="SUPFAM" id="SSF48371">
    <property type="entry name" value="ARM repeat"/>
    <property type="match status" value="1"/>
</dbReference>
<dbReference type="InterPro" id="IPR011989">
    <property type="entry name" value="ARM-like"/>
</dbReference>
<comment type="caution">
    <text evidence="1">The sequence shown here is derived from an EMBL/GenBank/DDBJ whole genome shotgun (WGS) entry which is preliminary data.</text>
</comment>
<dbReference type="Proteomes" id="UP000287563">
    <property type="component" value="Unassembled WGS sequence"/>
</dbReference>
<proteinExistence type="predicted"/>
<accession>A0A3S4TKV3</accession>
<dbReference type="EMBL" id="RJLM01000005">
    <property type="protein sequence ID" value="RWX54851.1"/>
    <property type="molecule type" value="Genomic_DNA"/>
</dbReference>
<name>A0A3S4TKV3_9GAMM</name>
<sequence>MVNDLKDKLLKAQNDSVLFEVIQDLFYDEQNAEGQLSAALVELHHQGHINLLDTYLKLPQKEKEQNYYPIIQTFQDAIPHLKVEVLELVECINHLMKETVQDGTAHSLLLPLKKFCSIEITRAQALFDFVLENPHFESDMLSIALEAGATRNESLFFNHAICLLQHDQEEVCQRAIQAIGNINYKDKNLIELAVDAVDTLLEKHHSDFILASSLRTLVRLSAQTDKLEHALINFIDGHINHHGEQYIYEASVTLFIEHKQITPSIESRLLDICSYANPQSTQTINNIDHALRRILKQDNLQICVNFIEKFFEHNDFKLSVKAFSSFVRELHNHKDTYLATLITRWMLAKKLALGQFCFDLIQSVHGDCSLTYDIKLVPTNVGACSFLAKKACGWFFVHPKTVMSLIESLISVANETELAEIQRIVFNPLLISYPGSVKDYLSNLQIKSSPYSLPLFYQSSLIIVRLLMQLCK</sequence>
<evidence type="ECO:0000313" key="2">
    <source>
        <dbReference type="Proteomes" id="UP000287563"/>
    </source>
</evidence>
<organism evidence="1 2">
    <name type="scientific">Photobacterium chitinilyticum</name>
    <dbReference type="NCBI Taxonomy" id="2485123"/>
    <lineage>
        <taxon>Bacteria</taxon>
        <taxon>Pseudomonadati</taxon>
        <taxon>Pseudomonadota</taxon>
        <taxon>Gammaproteobacteria</taxon>
        <taxon>Vibrionales</taxon>
        <taxon>Vibrionaceae</taxon>
        <taxon>Photobacterium</taxon>
    </lineage>
</organism>